<evidence type="ECO:0000256" key="2">
    <source>
        <dbReference type="RuleBase" id="RU000383"/>
    </source>
</evidence>
<dbReference type="Proteomes" id="UP000050795">
    <property type="component" value="Unassembled WGS sequence"/>
</dbReference>
<dbReference type="InterPro" id="IPR006671">
    <property type="entry name" value="Cyclin_N"/>
</dbReference>
<proteinExistence type="inferred from homology"/>
<dbReference type="SMART" id="SM00385">
    <property type="entry name" value="CYCLIN"/>
    <property type="match status" value="2"/>
</dbReference>
<dbReference type="CDD" id="cd20539">
    <property type="entry name" value="CYCLIN_CCNT_rpt2"/>
    <property type="match status" value="1"/>
</dbReference>
<dbReference type="Pfam" id="PF00134">
    <property type="entry name" value="Cyclin_N"/>
    <property type="match status" value="1"/>
</dbReference>
<reference evidence="5" key="1">
    <citation type="submission" date="2022-06" db="EMBL/GenBank/DDBJ databases">
        <authorList>
            <person name="Berger JAMES D."/>
            <person name="Berger JAMES D."/>
        </authorList>
    </citation>
    <scope>NUCLEOTIDE SEQUENCE [LARGE SCALE GENOMIC DNA]</scope>
</reference>
<evidence type="ECO:0000259" key="4">
    <source>
        <dbReference type="SMART" id="SM00385"/>
    </source>
</evidence>
<feature type="domain" description="Cyclin-like" evidence="4">
    <location>
        <begin position="131"/>
        <end position="217"/>
    </location>
</feature>
<dbReference type="GO" id="GO:0006357">
    <property type="term" value="P:regulation of transcription by RNA polymerase II"/>
    <property type="evidence" value="ECO:0007669"/>
    <property type="project" value="InterPro"/>
</dbReference>
<keyword evidence="1 2" id="KW-0195">Cyclin</keyword>
<accession>A0AA85J6R5</accession>
<protein>
    <recommendedName>
        <fullName evidence="4">Cyclin-like domain-containing protein</fullName>
    </recommendedName>
</protein>
<feature type="region of interest" description="Disordered" evidence="3">
    <location>
        <begin position="316"/>
        <end position="335"/>
    </location>
</feature>
<dbReference type="PANTHER" id="PTHR10026">
    <property type="entry name" value="CYCLIN"/>
    <property type="match status" value="1"/>
</dbReference>
<keyword evidence="5" id="KW-1185">Reference proteome</keyword>
<dbReference type="InterPro" id="IPR013763">
    <property type="entry name" value="Cyclin-like_dom"/>
</dbReference>
<feature type="domain" description="Cyclin-like" evidence="4">
    <location>
        <begin position="20"/>
        <end position="113"/>
    </location>
</feature>
<dbReference type="Pfam" id="PF21797">
    <property type="entry name" value="CycT2-like_C"/>
    <property type="match status" value="1"/>
</dbReference>
<dbReference type="InterPro" id="IPR043198">
    <property type="entry name" value="Cyclin/Ssn8"/>
</dbReference>
<evidence type="ECO:0000256" key="1">
    <source>
        <dbReference type="ARBA" id="ARBA00023127"/>
    </source>
</evidence>
<evidence type="ECO:0000313" key="6">
    <source>
        <dbReference type="WBParaSite" id="TREG1_14710.1"/>
    </source>
</evidence>
<dbReference type="InterPro" id="IPR036915">
    <property type="entry name" value="Cyclin-like_sf"/>
</dbReference>
<feature type="region of interest" description="Disordered" evidence="3">
    <location>
        <begin position="237"/>
        <end position="305"/>
    </location>
</feature>
<organism evidence="5 6">
    <name type="scientific">Trichobilharzia regenti</name>
    <name type="common">Nasal bird schistosome</name>
    <dbReference type="NCBI Taxonomy" id="157069"/>
    <lineage>
        <taxon>Eukaryota</taxon>
        <taxon>Metazoa</taxon>
        <taxon>Spiralia</taxon>
        <taxon>Lophotrochozoa</taxon>
        <taxon>Platyhelminthes</taxon>
        <taxon>Trematoda</taxon>
        <taxon>Digenea</taxon>
        <taxon>Strigeidida</taxon>
        <taxon>Schistosomatoidea</taxon>
        <taxon>Schistosomatidae</taxon>
        <taxon>Trichobilharzia</taxon>
    </lineage>
</organism>
<name>A0AA85J6R5_TRIRE</name>
<evidence type="ECO:0000256" key="3">
    <source>
        <dbReference type="SAM" id="MobiDB-lite"/>
    </source>
</evidence>
<dbReference type="AlphaFoldDB" id="A0AA85J6R5"/>
<comment type="similarity">
    <text evidence="2">Belongs to the cyclin family.</text>
</comment>
<evidence type="ECO:0000313" key="5">
    <source>
        <dbReference type="Proteomes" id="UP000050795"/>
    </source>
</evidence>
<dbReference type="SUPFAM" id="SSF47954">
    <property type="entry name" value="Cyclin-like"/>
    <property type="match status" value="2"/>
</dbReference>
<sequence length="357" mass="40940">MEQGKTERNLHLARRQQCACLIQEIGSRLQTTQVVINTGIYYMHYFYEVFSPETIKPILVAIAAFYCACKTEDFSRKLSFLIKAAYDILRRPAPDEASDSFKRLVQNVHALEATILMVIGFQTLEVKQPHVLLVKAIRMNKFPKEIAHTSYYICTNILHLTTLVLRHSAEAIAAASLYIAAKWNDTDIQSSKGEWFHTFSPTLTYEEISKITDEFTLTFQECDLKIREQLRNSLRSRKLQKERREEPINNPPRGLDSQRRFAPDSQQRSDSWKPEKRPYTTANPNPIQMAPQHATHHNRSHASSSQNIQMNHAYHGHNRAPTSHAYGSEHFSRSHSNRAPATGPWFGSVLVNLLPVV</sequence>
<dbReference type="WBParaSite" id="TREG1_14710.1">
    <property type="protein sequence ID" value="TREG1_14710.1"/>
    <property type="gene ID" value="TREG1_14710"/>
</dbReference>
<reference evidence="6" key="2">
    <citation type="submission" date="2023-11" db="UniProtKB">
        <authorList>
            <consortium name="WormBaseParasite"/>
        </authorList>
    </citation>
    <scope>IDENTIFICATION</scope>
</reference>
<dbReference type="GO" id="GO:0016538">
    <property type="term" value="F:cyclin-dependent protein serine/threonine kinase regulator activity"/>
    <property type="evidence" value="ECO:0007669"/>
    <property type="project" value="InterPro"/>
</dbReference>
<dbReference type="Gene3D" id="1.10.472.10">
    <property type="entry name" value="Cyclin-like"/>
    <property type="match status" value="2"/>
</dbReference>